<feature type="transmembrane region" description="Helical" evidence="17">
    <location>
        <begin position="96"/>
        <end position="117"/>
    </location>
</feature>
<evidence type="ECO:0000256" key="5">
    <source>
        <dbReference type="ARBA" id="ARBA00022448"/>
    </source>
</evidence>
<evidence type="ECO:0000256" key="12">
    <source>
        <dbReference type="ARBA" id="ARBA00023027"/>
    </source>
</evidence>
<keyword evidence="13 17" id="KW-0830">Ubiquinone</keyword>
<comment type="catalytic activity">
    <reaction evidence="16 17">
        <text>a ubiquinone + NADH + 5 H(+)(in) = a ubiquinol + NAD(+) + 4 H(+)(out)</text>
        <dbReference type="Rhea" id="RHEA:29091"/>
        <dbReference type="Rhea" id="RHEA-COMP:9565"/>
        <dbReference type="Rhea" id="RHEA-COMP:9566"/>
        <dbReference type="ChEBI" id="CHEBI:15378"/>
        <dbReference type="ChEBI" id="CHEBI:16389"/>
        <dbReference type="ChEBI" id="CHEBI:17976"/>
        <dbReference type="ChEBI" id="CHEBI:57540"/>
        <dbReference type="ChEBI" id="CHEBI:57945"/>
        <dbReference type="EC" id="7.1.1.2"/>
    </reaction>
</comment>
<protein>
    <recommendedName>
        <fullName evidence="4 17">NADH-ubiquinone oxidoreductase chain 2</fullName>
        <ecNumber evidence="3 17">7.1.1.2</ecNumber>
    </recommendedName>
</protein>
<proteinExistence type="inferred from homology"/>
<evidence type="ECO:0000256" key="7">
    <source>
        <dbReference type="ARBA" id="ARBA00022692"/>
    </source>
</evidence>
<geneLocation type="mitochondrion" evidence="19"/>
<dbReference type="Pfam" id="PF00361">
    <property type="entry name" value="Proton_antipo_M"/>
    <property type="match status" value="1"/>
</dbReference>
<reference evidence="19" key="1">
    <citation type="journal article" date="2017" name="Conserv Genet Resour">
        <title>The complete mitogenome of the winged argonaut Argonauta hians and its phylogenetic relationships in Octopoda.</title>
        <authorList>
            <person name="Chiu Y.-W."/>
            <person name="Chang C.-W."/>
            <person name="Lin H.-D."/>
            <person name="Shen K.-N."/>
        </authorList>
    </citation>
    <scope>NUCLEOTIDE SEQUENCE</scope>
</reference>
<keyword evidence="11 17" id="KW-1133">Transmembrane helix</keyword>
<accession>A0A343M3G3</accession>
<evidence type="ECO:0000256" key="13">
    <source>
        <dbReference type="ARBA" id="ARBA00023075"/>
    </source>
</evidence>
<dbReference type="GO" id="GO:0006120">
    <property type="term" value="P:mitochondrial electron transport, NADH to ubiquinone"/>
    <property type="evidence" value="ECO:0007669"/>
    <property type="project" value="InterPro"/>
</dbReference>
<dbReference type="PANTHER" id="PTHR46552">
    <property type="entry name" value="NADH-UBIQUINONE OXIDOREDUCTASE CHAIN 2"/>
    <property type="match status" value="1"/>
</dbReference>
<evidence type="ECO:0000256" key="4">
    <source>
        <dbReference type="ARBA" id="ARBA00021008"/>
    </source>
</evidence>
<keyword evidence="6 17" id="KW-0679">Respiratory chain</keyword>
<keyword evidence="14 17" id="KW-0496">Mitochondrion</keyword>
<dbReference type="InterPro" id="IPR003917">
    <property type="entry name" value="NADH_UbQ_OxRdtase_chain2"/>
</dbReference>
<keyword evidence="15 17" id="KW-0472">Membrane</keyword>
<evidence type="ECO:0000256" key="16">
    <source>
        <dbReference type="ARBA" id="ARBA00049551"/>
    </source>
</evidence>
<keyword evidence="12 17" id="KW-0520">NAD</keyword>
<evidence type="ECO:0000256" key="8">
    <source>
        <dbReference type="ARBA" id="ARBA00022792"/>
    </source>
</evidence>
<dbReference type="EC" id="7.1.1.2" evidence="3 17"/>
<dbReference type="PRINTS" id="PR01436">
    <property type="entry name" value="NADHDHGNASE2"/>
</dbReference>
<feature type="transmembrane region" description="Helical" evidence="17">
    <location>
        <begin position="61"/>
        <end position="84"/>
    </location>
</feature>
<dbReference type="GO" id="GO:0005743">
    <property type="term" value="C:mitochondrial inner membrane"/>
    <property type="evidence" value="ECO:0007669"/>
    <property type="project" value="UniProtKB-SubCell"/>
</dbReference>
<evidence type="ECO:0000256" key="1">
    <source>
        <dbReference type="ARBA" id="ARBA00004448"/>
    </source>
</evidence>
<dbReference type="GO" id="GO:0008137">
    <property type="term" value="F:NADH dehydrogenase (ubiquinone) activity"/>
    <property type="evidence" value="ECO:0007669"/>
    <property type="project" value="UniProtKB-EC"/>
</dbReference>
<evidence type="ECO:0000256" key="9">
    <source>
        <dbReference type="ARBA" id="ARBA00022967"/>
    </source>
</evidence>
<evidence type="ECO:0000256" key="15">
    <source>
        <dbReference type="ARBA" id="ARBA00023136"/>
    </source>
</evidence>
<feature type="transmembrane region" description="Helical" evidence="17">
    <location>
        <begin position="325"/>
        <end position="343"/>
    </location>
</feature>
<keyword evidence="10 17" id="KW-0249">Electron transport</keyword>
<dbReference type="InterPro" id="IPR001750">
    <property type="entry name" value="ND/Mrp_TM"/>
</dbReference>
<gene>
    <name evidence="19" type="primary">nad2</name>
</gene>
<evidence type="ECO:0000256" key="14">
    <source>
        <dbReference type="ARBA" id="ARBA00023128"/>
    </source>
</evidence>
<comment type="function">
    <text evidence="17">Core subunit of the mitochondrial membrane respiratory chain NADH dehydrogenase (Complex I) which catalyzes electron transfer from NADH through the respiratory chain, using ubiquinone as an electron acceptor. Essential for the catalytic activity and assembly of complex I.</text>
</comment>
<feature type="domain" description="NADH:quinone oxidoreductase/Mrp antiporter transmembrane" evidence="18">
    <location>
        <begin position="26"/>
        <end position="289"/>
    </location>
</feature>
<keyword evidence="9 17" id="KW-1278">Translocase</keyword>
<evidence type="ECO:0000259" key="18">
    <source>
        <dbReference type="Pfam" id="PF00361"/>
    </source>
</evidence>
<evidence type="ECO:0000256" key="3">
    <source>
        <dbReference type="ARBA" id="ARBA00012944"/>
    </source>
</evidence>
<comment type="subcellular location">
    <subcellularLocation>
        <location evidence="1 17">Mitochondrion inner membrane</location>
        <topology evidence="1 17">Multi-pass membrane protein</topology>
    </subcellularLocation>
</comment>
<keyword evidence="8 17" id="KW-0999">Mitochondrion inner membrane</keyword>
<evidence type="ECO:0000256" key="10">
    <source>
        <dbReference type="ARBA" id="ARBA00022982"/>
    </source>
</evidence>
<evidence type="ECO:0000256" key="17">
    <source>
        <dbReference type="RuleBase" id="RU003403"/>
    </source>
</evidence>
<dbReference type="EMBL" id="KY649285">
    <property type="protein sequence ID" value="ATR85781.1"/>
    <property type="molecule type" value="Genomic_DNA"/>
</dbReference>
<name>A0A343M3G3_9MOLL</name>
<comment type="similarity">
    <text evidence="2 17">Belongs to the complex I subunit 2 family.</text>
</comment>
<dbReference type="InterPro" id="IPR050175">
    <property type="entry name" value="Complex_I_Subunit_2"/>
</dbReference>
<keyword evidence="5" id="KW-0813">Transport</keyword>
<feature type="transmembrane region" description="Helical" evidence="17">
    <location>
        <begin position="203"/>
        <end position="222"/>
    </location>
</feature>
<feature type="transmembrane region" description="Helical" evidence="17">
    <location>
        <begin position="242"/>
        <end position="262"/>
    </location>
</feature>
<keyword evidence="7 17" id="KW-0812">Transmembrane</keyword>
<evidence type="ECO:0000313" key="19">
    <source>
        <dbReference type="EMBL" id="ATR85781.1"/>
    </source>
</evidence>
<dbReference type="PANTHER" id="PTHR46552:SF1">
    <property type="entry name" value="NADH-UBIQUINONE OXIDOREDUCTASE CHAIN 2"/>
    <property type="match status" value="1"/>
</dbReference>
<dbReference type="AlphaFoldDB" id="A0A343M3G3"/>
<evidence type="ECO:0000256" key="6">
    <source>
        <dbReference type="ARBA" id="ARBA00022660"/>
    </source>
</evidence>
<evidence type="ECO:0000256" key="2">
    <source>
        <dbReference type="ARBA" id="ARBA00007012"/>
    </source>
</evidence>
<organism evidence="19">
    <name type="scientific">Argonauta hians</name>
    <dbReference type="NCBI Taxonomy" id="2052491"/>
    <lineage>
        <taxon>Eukaryota</taxon>
        <taxon>Metazoa</taxon>
        <taxon>Spiralia</taxon>
        <taxon>Lophotrochozoa</taxon>
        <taxon>Mollusca</taxon>
        <taxon>Cephalopoda</taxon>
        <taxon>Coleoidea</taxon>
        <taxon>Octopodiformes</taxon>
        <taxon>Octopoda</taxon>
        <taxon>Incirrata</taxon>
        <taxon>Argonautidae</taxon>
        <taxon>Argonauta</taxon>
    </lineage>
</organism>
<sequence>MNNKFFPSNFMMLMMMFMGSIMSMSSSHWMMMWMGLELNLMGILPLMNIKSKNLEIESSMKYFIIQSLSSSLFFLSSIFSFLYSTNMYSMFFNSSFSSLMMISLLIKLGSVPFHFWLPSMCKFLSWSILYFILSWQKLAPLYMLSLINTNFYLLIISSIFSSIIGSIQAINQTNLQMIMTYSSISHLGWMIPATSINNSMMMFYLLIYSIIIIPLFYFFSSFSTNYLFSLSEQNFLNNNQNIMISSLLLSLGGIPPTLGFLSKLMIMNMLIYMNMMILPLILFFGTIISLYFYLNMMMMILIKSFSIFSFPILKMKMKVIMTMNILGSFIFIPMLIYAMNIFYKS</sequence>
<feature type="transmembrane region" description="Helical" evidence="17">
    <location>
        <begin position="269"/>
        <end position="290"/>
    </location>
</feature>
<evidence type="ECO:0000256" key="11">
    <source>
        <dbReference type="ARBA" id="ARBA00022989"/>
    </source>
</evidence>